<evidence type="ECO:0000256" key="1">
    <source>
        <dbReference type="SAM" id="MobiDB-lite"/>
    </source>
</evidence>
<dbReference type="InterPro" id="IPR052717">
    <property type="entry name" value="Vacuolar_transposase_reg"/>
</dbReference>
<evidence type="ECO:0000313" key="2">
    <source>
        <dbReference type="EMBL" id="PLW46923.1"/>
    </source>
</evidence>
<feature type="region of interest" description="Disordered" evidence="1">
    <location>
        <begin position="277"/>
        <end position="323"/>
    </location>
</feature>
<organism evidence="2 3">
    <name type="scientific">Puccinia coronata f. sp. avenae</name>
    <dbReference type="NCBI Taxonomy" id="200324"/>
    <lineage>
        <taxon>Eukaryota</taxon>
        <taxon>Fungi</taxon>
        <taxon>Dikarya</taxon>
        <taxon>Basidiomycota</taxon>
        <taxon>Pucciniomycotina</taxon>
        <taxon>Pucciniomycetes</taxon>
        <taxon>Pucciniales</taxon>
        <taxon>Pucciniaceae</taxon>
        <taxon>Puccinia</taxon>
    </lineage>
</organism>
<feature type="compositionally biased region" description="Basic residues" evidence="1">
    <location>
        <begin position="1"/>
        <end position="13"/>
    </location>
</feature>
<comment type="caution">
    <text evidence="2">The sequence shown here is derived from an EMBL/GenBank/DDBJ whole genome shotgun (WGS) entry which is preliminary data.</text>
</comment>
<dbReference type="Proteomes" id="UP000235392">
    <property type="component" value="Unassembled WGS sequence"/>
</dbReference>
<dbReference type="InterPro" id="IPR012337">
    <property type="entry name" value="RNaseH-like_sf"/>
</dbReference>
<gene>
    <name evidence="2" type="ORF">PCASD_08141</name>
</gene>
<evidence type="ECO:0008006" key="4">
    <source>
        <dbReference type="Google" id="ProtNLM"/>
    </source>
</evidence>
<evidence type="ECO:0000313" key="3">
    <source>
        <dbReference type="Proteomes" id="UP000235392"/>
    </source>
</evidence>
<dbReference type="GO" id="GO:0006357">
    <property type="term" value="P:regulation of transcription by RNA polymerase II"/>
    <property type="evidence" value="ECO:0007669"/>
    <property type="project" value="TreeGrafter"/>
</dbReference>
<dbReference type="PANTHER" id="PTHR46169">
    <property type="entry name" value="DNA REPLICATION-RELATED ELEMENT FACTOR, ISOFORM A"/>
    <property type="match status" value="1"/>
</dbReference>
<dbReference type="EMBL" id="PGCI01000035">
    <property type="protein sequence ID" value="PLW46923.1"/>
    <property type="molecule type" value="Genomic_DNA"/>
</dbReference>
<sequence length="512" mass="56687">MAGTRSSKKRRKANASSLSSVSSSPAQPSCNQRNKKIISLVKDSKDEPTPTKIDNPTDSTKPAKLQEMKDEQELRTLGYLASDCCQKPSATQGHISQHFAIVYGCTGVAHGISQEAPRSNVLGLDVWQSPNGFDTLGTVIYRLVEQPGSGGKFELEAMPLEFVRLQQSHTGVYLAETVQLIVDKFGVKNKICGIVTDNASNNQTMINKNSSYKWPQFHGEPQWICCFAHILNLIAQSILQPFGCHKKKANSNYDRKSNVSILETKEVDDQIQLMLKDNVDSDDKGEDSQEEDDLAQGFAEDDNIELEDNDVNNLSGEDEGDSYTSDSCKLSLSKLCCNHECAKPHSIHPDVRTQSKSTYIQLKGIVRCLEAICDWQKDKRHGPAQEYHINQNDLDLARREPTGVQALHGCLAGSHACTPHARLLKACKWRAACGEGRAASARLFKVACSGCTPFLLGGCTPFLLGVRTPFGRAAIKPPTEWINEAIRITREMWETYYKRQPPAPTRNQPPNP</sequence>
<proteinExistence type="predicted"/>
<reference evidence="2 3" key="1">
    <citation type="submission" date="2017-11" db="EMBL/GenBank/DDBJ databases">
        <title>De novo assembly and phasing of dikaryotic genomes from two isolates of Puccinia coronata f. sp. avenae, the causal agent of oat crown rust.</title>
        <authorList>
            <person name="Miller M.E."/>
            <person name="Zhang Y."/>
            <person name="Omidvar V."/>
            <person name="Sperschneider J."/>
            <person name="Schwessinger B."/>
            <person name="Raley C."/>
            <person name="Palmer J.M."/>
            <person name="Garnica D."/>
            <person name="Upadhyaya N."/>
            <person name="Rathjen J."/>
            <person name="Taylor J.M."/>
            <person name="Park R.F."/>
            <person name="Dodds P.N."/>
            <person name="Hirsch C.D."/>
            <person name="Kianian S.F."/>
            <person name="Figueroa M."/>
        </authorList>
    </citation>
    <scope>NUCLEOTIDE SEQUENCE [LARGE SCALE GENOMIC DNA]</scope>
    <source>
        <strain evidence="2">12SD80</strain>
    </source>
</reference>
<dbReference type="GO" id="GO:0005634">
    <property type="term" value="C:nucleus"/>
    <property type="evidence" value="ECO:0007669"/>
    <property type="project" value="TreeGrafter"/>
</dbReference>
<dbReference type="PANTHER" id="PTHR46169:SF15">
    <property type="entry name" value="INNER CENTROMERE PROTEIN A-LIKE ISOFORM X1-RELATED"/>
    <property type="match status" value="1"/>
</dbReference>
<feature type="region of interest" description="Disordered" evidence="1">
    <location>
        <begin position="1"/>
        <end position="65"/>
    </location>
</feature>
<dbReference type="AlphaFoldDB" id="A0A2N5VA99"/>
<name>A0A2N5VA99_9BASI</name>
<protein>
    <recommendedName>
        <fullName evidence="4">DUF659 domain-containing protein</fullName>
    </recommendedName>
</protein>
<dbReference type="SUPFAM" id="SSF53098">
    <property type="entry name" value="Ribonuclease H-like"/>
    <property type="match status" value="1"/>
</dbReference>
<feature type="compositionally biased region" description="Low complexity" evidence="1">
    <location>
        <begin position="14"/>
        <end position="24"/>
    </location>
</feature>
<feature type="compositionally biased region" description="Acidic residues" evidence="1">
    <location>
        <begin position="283"/>
        <end position="321"/>
    </location>
</feature>
<accession>A0A2N5VA99</accession>